<proteinExistence type="predicted"/>
<comment type="caution">
    <text evidence="1">The sequence shown here is derived from an EMBL/GenBank/DDBJ whole genome shotgun (WGS) entry which is preliminary data.</text>
</comment>
<name>A0A4C2A2W5_EUMVA</name>
<dbReference type="AlphaFoldDB" id="A0A4C2A2W5"/>
<dbReference type="EMBL" id="BGZK01002611">
    <property type="protein sequence ID" value="GBP95301.1"/>
    <property type="molecule type" value="Genomic_DNA"/>
</dbReference>
<reference evidence="1 2" key="1">
    <citation type="journal article" date="2019" name="Commun. Biol.">
        <title>The bagworm genome reveals a unique fibroin gene that provides high tensile strength.</title>
        <authorList>
            <person name="Kono N."/>
            <person name="Nakamura H."/>
            <person name="Ohtoshi R."/>
            <person name="Tomita M."/>
            <person name="Numata K."/>
            <person name="Arakawa K."/>
        </authorList>
    </citation>
    <scope>NUCLEOTIDE SEQUENCE [LARGE SCALE GENOMIC DNA]</scope>
</reference>
<evidence type="ECO:0000313" key="2">
    <source>
        <dbReference type="Proteomes" id="UP000299102"/>
    </source>
</evidence>
<sequence>MRKKVMLYNIRALSKIPQRRENGLAIDSLVLKYIFFVAFPSSKRAWGRPESRWSLALMDTRNPREDTAALPASWLGIGYLMRKGTG</sequence>
<accession>A0A4C2A2W5</accession>
<gene>
    <name evidence="1" type="ORF">EVAR_68949_1</name>
</gene>
<protein>
    <submittedName>
        <fullName evidence="1">Uncharacterized protein</fullName>
    </submittedName>
</protein>
<dbReference type="Proteomes" id="UP000299102">
    <property type="component" value="Unassembled WGS sequence"/>
</dbReference>
<keyword evidence="2" id="KW-1185">Reference proteome</keyword>
<evidence type="ECO:0000313" key="1">
    <source>
        <dbReference type="EMBL" id="GBP95301.1"/>
    </source>
</evidence>
<organism evidence="1 2">
    <name type="scientific">Eumeta variegata</name>
    <name type="common">Bagworm moth</name>
    <name type="synonym">Eumeta japonica</name>
    <dbReference type="NCBI Taxonomy" id="151549"/>
    <lineage>
        <taxon>Eukaryota</taxon>
        <taxon>Metazoa</taxon>
        <taxon>Ecdysozoa</taxon>
        <taxon>Arthropoda</taxon>
        <taxon>Hexapoda</taxon>
        <taxon>Insecta</taxon>
        <taxon>Pterygota</taxon>
        <taxon>Neoptera</taxon>
        <taxon>Endopterygota</taxon>
        <taxon>Lepidoptera</taxon>
        <taxon>Glossata</taxon>
        <taxon>Ditrysia</taxon>
        <taxon>Tineoidea</taxon>
        <taxon>Psychidae</taxon>
        <taxon>Oiketicinae</taxon>
        <taxon>Eumeta</taxon>
    </lineage>
</organism>